<dbReference type="Proteomes" id="UP000623461">
    <property type="component" value="Unassembled WGS sequence"/>
</dbReference>
<dbReference type="SUPFAM" id="SSF82784">
    <property type="entry name" value="OsmC-like"/>
    <property type="match status" value="1"/>
</dbReference>
<gene>
    <name evidence="2" type="ORF">GCM10009721_29780</name>
</gene>
<dbReference type="RefSeq" id="WP_188960152.1">
    <property type="nucleotide sequence ID" value="NZ_BMNZ01000005.1"/>
</dbReference>
<protein>
    <submittedName>
        <fullName evidence="2">Osmotically inducible protein C</fullName>
    </submittedName>
</protein>
<dbReference type="Pfam" id="PF02566">
    <property type="entry name" value="OsmC"/>
    <property type="match status" value="1"/>
</dbReference>
<comment type="caution">
    <text evidence="2">The sequence shown here is derived from an EMBL/GenBank/DDBJ whole genome shotgun (WGS) entry which is preliminary data.</text>
</comment>
<proteinExistence type="predicted"/>
<dbReference type="PANTHER" id="PTHR34352">
    <property type="entry name" value="PROTEIN YHFA"/>
    <property type="match status" value="1"/>
</dbReference>
<sequence length="154" mass="16922">MSESPTDSTTASTSERDPKDLRRVTLTRDSVGRYTARNDRGGSITLSSGTDELSPVELLLAGIAGCTAVDVDTVTTRRAEPEQFEIEVTADKVKDEHGNHLQDIEVRFRVRFPEGDGGDAAREMLPKLVKRSHDEWCTVSRTVEMGTPVTTTVE</sequence>
<feature type="compositionally biased region" description="Basic and acidic residues" evidence="1">
    <location>
        <begin position="14"/>
        <end position="23"/>
    </location>
</feature>
<feature type="compositionally biased region" description="Polar residues" evidence="1">
    <location>
        <begin position="1"/>
        <end position="13"/>
    </location>
</feature>
<name>A0ABQ2I4Z3_9MICO</name>
<accession>A0ABQ2I4Z3</accession>
<keyword evidence="3" id="KW-1185">Reference proteome</keyword>
<evidence type="ECO:0000256" key="1">
    <source>
        <dbReference type="SAM" id="MobiDB-lite"/>
    </source>
</evidence>
<evidence type="ECO:0000313" key="2">
    <source>
        <dbReference type="EMBL" id="GGN00699.1"/>
    </source>
</evidence>
<organism evidence="2 3">
    <name type="scientific">Terrabacter tumescens</name>
    <dbReference type="NCBI Taxonomy" id="60443"/>
    <lineage>
        <taxon>Bacteria</taxon>
        <taxon>Bacillati</taxon>
        <taxon>Actinomycetota</taxon>
        <taxon>Actinomycetes</taxon>
        <taxon>Micrococcales</taxon>
        <taxon>Intrasporangiaceae</taxon>
        <taxon>Terrabacter</taxon>
    </lineage>
</organism>
<dbReference type="InterPro" id="IPR036102">
    <property type="entry name" value="OsmC/Ohrsf"/>
</dbReference>
<dbReference type="PANTHER" id="PTHR34352:SF1">
    <property type="entry name" value="PROTEIN YHFA"/>
    <property type="match status" value="1"/>
</dbReference>
<dbReference type="Gene3D" id="3.30.300.20">
    <property type="match status" value="1"/>
</dbReference>
<feature type="region of interest" description="Disordered" evidence="1">
    <location>
        <begin position="1"/>
        <end position="49"/>
    </location>
</feature>
<reference evidence="3" key="1">
    <citation type="journal article" date="2019" name="Int. J. Syst. Evol. Microbiol.">
        <title>The Global Catalogue of Microorganisms (GCM) 10K type strain sequencing project: providing services to taxonomists for standard genome sequencing and annotation.</title>
        <authorList>
            <consortium name="The Broad Institute Genomics Platform"/>
            <consortium name="The Broad Institute Genome Sequencing Center for Infectious Disease"/>
            <person name="Wu L."/>
            <person name="Ma J."/>
        </authorList>
    </citation>
    <scope>NUCLEOTIDE SEQUENCE [LARGE SCALE GENOMIC DNA]</scope>
    <source>
        <strain evidence="3">JCM 1365</strain>
    </source>
</reference>
<dbReference type="EMBL" id="BMNZ01000005">
    <property type="protein sequence ID" value="GGN00699.1"/>
    <property type="molecule type" value="Genomic_DNA"/>
</dbReference>
<dbReference type="InterPro" id="IPR003718">
    <property type="entry name" value="OsmC/Ohr_fam"/>
</dbReference>
<dbReference type="InterPro" id="IPR015946">
    <property type="entry name" value="KH_dom-like_a/b"/>
</dbReference>
<evidence type="ECO:0000313" key="3">
    <source>
        <dbReference type="Proteomes" id="UP000623461"/>
    </source>
</evidence>